<gene>
    <name evidence="1" type="ORF">METZ01_LOCUS267985</name>
</gene>
<feature type="non-terminal residue" evidence="1">
    <location>
        <position position="31"/>
    </location>
</feature>
<sequence>MFSEEVSINVKPPYGAVSFAAETEELLSGTW</sequence>
<evidence type="ECO:0000313" key="1">
    <source>
        <dbReference type="EMBL" id="SVC15131.1"/>
    </source>
</evidence>
<organism evidence="1">
    <name type="scientific">marine metagenome</name>
    <dbReference type="NCBI Taxonomy" id="408172"/>
    <lineage>
        <taxon>unclassified sequences</taxon>
        <taxon>metagenomes</taxon>
        <taxon>ecological metagenomes</taxon>
    </lineage>
</organism>
<reference evidence="1" key="1">
    <citation type="submission" date="2018-05" db="EMBL/GenBank/DDBJ databases">
        <authorList>
            <person name="Lanie J.A."/>
            <person name="Ng W.-L."/>
            <person name="Kazmierczak K.M."/>
            <person name="Andrzejewski T.M."/>
            <person name="Davidsen T.M."/>
            <person name="Wayne K.J."/>
            <person name="Tettelin H."/>
            <person name="Glass J.I."/>
            <person name="Rusch D."/>
            <person name="Podicherti R."/>
            <person name="Tsui H.-C.T."/>
            <person name="Winkler M.E."/>
        </authorList>
    </citation>
    <scope>NUCLEOTIDE SEQUENCE</scope>
</reference>
<name>A0A382JX46_9ZZZZ</name>
<proteinExistence type="predicted"/>
<protein>
    <submittedName>
        <fullName evidence="1">Uncharacterized protein</fullName>
    </submittedName>
</protein>
<dbReference type="EMBL" id="UINC01076197">
    <property type="protein sequence ID" value="SVC15131.1"/>
    <property type="molecule type" value="Genomic_DNA"/>
</dbReference>
<accession>A0A382JX46</accession>
<dbReference type="AlphaFoldDB" id="A0A382JX46"/>